<comment type="caution">
    <text evidence="1">The sequence shown here is derived from an EMBL/GenBank/DDBJ whole genome shotgun (WGS) entry which is preliminary data.</text>
</comment>
<keyword evidence="2" id="KW-1185">Reference proteome</keyword>
<evidence type="ECO:0000313" key="1">
    <source>
        <dbReference type="EMBL" id="MFL2102621.1"/>
    </source>
</evidence>
<reference evidence="1 2" key="1">
    <citation type="submission" date="2024-08" db="EMBL/GenBank/DDBJ databases">
        <authorList>
            <person name="Arias E."/>
        </authorList>
    </citation>
    <scope>NUCLEOTIDE SEQUENCE [LARGE SCALE GENOMIC DNA]</scope>
    <source>
        <strain evidence="1 2">FAM 24106</strain>
    </source>
</reference>
<gene>
    <name evidence="1" type="ORF">ACEN37_05060</name>
</gene>
<protein>
    <submittedName>
        <fullName evidence="1">Uncharacterized protein</fullName>
    </submittedName>
</protein>
<sequence>MKEWHVKSDNKTSTLLVDQVTILKGTIADWKEILLTLQSYFNNRKTEIIMNEGQTLIPKKDYAFYSISFSDHFDSTDLLKIKKNLKQQFLAQLQLSPFYKQLVEVWDDLQEEVAFLNETTSSVKYDFDLSSFKDKIVSDQIYSDSLSSTDLSSLHDLKKSVELIEEASKDKLNIITIVYPEIILKSKDIEQLIDFLKIHKKRTQFILLTNHSAIKADNILYKEQIINKLICTNVKNLLSATIPFEFEETLYFKANNWYMSLVDNYHSKTVLLSYSSVDNLKEFIYTLCLFVLTNTPFILDAAMVPAPYDKYIAKLLDDTV</sequence>
<dbReference type="EMBL" id="JBGQQK010000011">
    <property type="protein sequence ID" value="MFL2102621.1"/>
    <property type="molecule type" value="Genomic_DNA"/>
</dbReference>
<accession>A0ABW8ULA3</accession>
<organism evidence="1 2">
    <name type="scientific">Marinilactibacillus psychrotolerans</name>
    <dbReference type="NCBI Taxonomy" id="191770"/>
    <lineage>
        <taxon>Bacteria</taxon>
        <taxon>Bacillati</taxon>
        <taxon>Bacillota</taxon>
        <taxon>Bacilli</taxon>
        <taxon>Lactobacillales</taxon>
        <taxon>Carnobacteriaceae</taxon>
        <taxon>Marinilactibacillus</taxon>
    </lineage>
</organism>
<dbReference type="Proteomes" id="UP001625374">
    <property type="component" value="Unassembled WGS sequence"/>
</dbReference>
<proteinExistence type="predicted"/>
<evidence type="ECO:0000313" key="2">
    <source>
        <dbReference type="Proteomes" id="UP001625374"/>
    </source>
</evidence>
<dbReference type="RefSeq" id="WP_407141960.1">
    <property type="nucleotide sequence ID" value="NZ_JBGQQI010000009.1"/>
</dbReference>
<name>A0ABW8ULA3_9LACT</name>